<organism evidence="2 3">
    <name type="scientific">Carex littledalei</name>
    <dbReference type="NCBI Taxonomy" id="544730"/>
    <lineage>
        <taxon>Eukaryota</taxon>
        <taxon>Viridiplantae</taxon>
        <taxon>Streptophyta</taxon>
        <taxon>Embryophyta</taxon>
        <taxon>Tracheophyta</taxon>
        <taxon>Spermatophyta</taxon>
        <taxon>Magnoliopsida</taxon>
        <taxon>Liliopsida</taxon>
        <taxon>Poales</taxon>
        <taxon>Cyperaceae</taxon>
        <taxon>Cyperoideae</taxon>
        <taxon>Cariceae</taxon>
        <taxon>Carex</taxon>
        <taxon>Carex subgen. Euthyceras</taxon>
    </lineage>
</organism>
<dbReference type="InterPro" id="IPR036291">
    <property type="entry name" value="NAD(P)-bd_dom_sf"/>
</dbReference>
<dbReference type="SUPFAM" id="SSF51735">
    <property type="entry name" value="NAD(P)-binding Rossmann-fold domains"/>
    <property type="match status" value="1"/>
</dbReference>
<dbReference type="InterPro" id="IPR008030">
    <property type="entry name" value="NmrA-like"/>
</dbReference>
<dbReference type="EMBL" id="SWLB01000011">
    <property type="protein sequence ID" value="KAF3332802.1"/>
    <property type="molecule type" value="Genomic_DNA"/>
</dbReference>
<dbReference type="PANTHER" id="PTHR43349">
    <property type="entry name" value="PINORESINOL REDUCTASE-RELATED"/>
    <property type="match status" value="1"/>
</dbReference>
<proteinExistence type="predicted"/>
<comment type="caution">
    <text evidence="2">The sequence shown here is derived from an EMBL/GenBank/DDBJ whole genome shotgun (WGS) entry which is preliminary data.</text>
</comment>
<evidence type="ECO:0000313" key="2">
    <source>
        <dbReference type="EMBL" id="KAF3332802.1"/>
    </source>
</evidence>
<dbReference type="Pfam" id="PF05368">
    <property type="entry name" value="NmrA"/>
    <property type="match status" value="1"/>
</dbReference>
<dbReference type="OrthoDB" id="419598at2759"/>
<evidence type="ECO:0000313" key="3">
    <source>
        <dbReference type="Proteomes" id="UP000623129"/>
    </source>
</evidence>
<sequence length="369" mass="42046">MASLEPKSKVLVIGALEHLGRYITGKSVELGHFTLVMVPSNTDPAQDQIIQKFANIGVAFIMGDIYNHSRLVQAIRGVDVVISAACGESMLLDLFLIFTAIKEAGNITRFIPSGLAIDVDQTHVLPAAEKELEMYRQMRRLIEKSGVPYTHVVGGFFAGEILGRFNSQQSPFSLPIKIPLYGDGNTKGARPKRKKIALAFLHSAFIMGDQTNFEIDPAFGVEASQLFSDVNYTTMDDVDNKKMLSYFALKNGPRIVSRFKGIWKLSVPPHEETTTHLFKDCTFSKRMYEKIFNDSFQDLGYQVVASIYFENFLLDKTKLKQLRELLLMTIFILWRERYARIFRKQSKTIDELMEEVKTQWRLTNRRHPS</sequence>
<accession>A0A833VBR9</accession>
<evidence type="ECO:0000259" key="1">
    <source>
        <dbReference type="Pfam" id="PF05368"/>
    </source>
</evidence>
<dbReference type="PANTHER" id="PTHR43349:SF34">
    <property type="entry name" value="PINORESINOL-LARICIRESINOL REDUCTASE 3-RELATED"/>
    <property type="match status" value="1"/>
</dbReference>
<keyword evidence="3" id="KW-1185">Reference proteome</keyword>
<name>A0A833VBR9_9POAL</name>
<dbReference type="AlphaFoldDB" id="A0A833VBR9"/>
<dbReference type="Gene3D" id="3.90.25.10">
    <property type="entry name" value="UDP-galactose 4-epimerase, domain 1"/>
    <property type="match status" value="1"/>
</dbReference>
<gene>
    <name evidence="2" type="ORF">FCM35_KLT02379</name>
</gene>
<dbReference type="Proteomes" id="UP000623129">
    <property type="component" value="Unassembled WGS sequence"/>
</dbReference>
<dbReference type="InterPro" id="IPR050608">
    <property type="entry name" value="NmrA-type/Isoflavone_red_sf"/>
</dbReference>
<protein>
    <submittedName>
        <fullName evidence="2">Isoflavone reductase-like protein</fullName>
    </submittedName>
</protein>
<reference evidence="2" key="1">
    <citation type="submission" date="2020-01" db="EMBL/GenBank/DDBJ databases">
        <title>Genome sequence of Kobresia littledalei, the first chromosome-level genome in the family Cyperaceae.</title>
        <authorList>
            <person name="Qu G."/>
        </authorList>
    </citation>
    <scope>NUCLEOTIDE SEQUENCE</scope>
    <source>
        <strain evidence="2">C.B.Clarke</strain>
        <tissue evidence="2">Leaf</tissue>
    </source>
</reference>
<dbReference type="Gene3D" id="3.40.50.720">
    <property type="entry name" value="NAD(P)-binding Rossmann-like Domain"/>
    <property type="match status" value="1"/>
</dbReference>
<feature type="domain" description="NmrA-like" evidence="1">
    <location>
        <begin position="7"/>
        <end position="168"/>
    </location>
</feature>